<evidence type="ECO:0000256" key="5">
    <source>
        <dbReference type="ARBA" id="ARBA00022969"/>
    </source>
</evidence>
<accession>A0A1M4Z868</accession>
<organism evidence="9 10">
    <name type="scientific">Seinonella peptonophila</name>
    <dbReference type="NCBI Taxonomy" id="112248"/>
    <lineage>
        <taxon>Bacteria</taxon>
        <taxon>Bacillati</taxon>
        <taxon>Bacillota</taxon>
        <taxon>Bacilli</taxon>
        <taxon>Bacillales</taxon>
        <taxon>Thermoactinomycetaceae</taxon>
        <taxon>Seinonella</taxon>
    </lineage>
</organism>
<gene>
    <name evidence="9" type="ORF">SAMN05444392_10885</name>
</gene>
<dbReference type="OrthoDB" id="9794294at2"/>
<dbReference type="Pfam" id="PF01510">
    <property type="entry name" value="Amidase_2"/>
    <property type="match status" value="1"/>
</dbReference>
<protein>
    <recommendedName>
        <fullName evidence="3">N-acetylmuramoyl-L-alanine amidase</fullName>
        <ecNumber evidence="3">3.5.1.28</ecNumber>
    </recommendedName>
</protein>
<evidence type="ECO:0000259" key="8">
    <source>
        <dbReference type="SMART" id="SM00644"/>
    </source>
</evidence>
<name>A0A1M4Z868_9BACL</name>
<evidence type="ECO:0000256" key="7">
    <source>
        <dbReference type="ARBA" id="ARBA00023316"/>
    </source>
</evidence>
<keyword evidence="5" id="KW-0749">Sporulation</keyword>
<dbReference type="GO" id="GO:0071555">
    <property type="term" value="P:cell wall organization"/>
    <property type="evidence" value="ECO:0007669"/>
    <property type="project" value="UniProtKB-KW"/>
</dbReference>
<keyword evidence="10" id="KW-1185">Reference proteome</keyword>
<dbReference type="Gene3D" id="1.10.101.10">
    <property type="entry name" value="PGBD-like superfamily/PGBD"/>
    <property type="match status" value="1"/>
</dbReference>
<evidence type="ECO:0000313" key="9">
    <source>
        <dbReference type="EMBL" id="SHF13987.1"/>
    </source>
</evidence>
<evidence type="ECO:0000313" key="10">
    <source>
        <dbReference type="Proteomes" id="UP000184476"/>
    </source>
</evidence>
<proteinExistence type="inferred from homology"/>
<keyword evidence="7" id="KW-0961">Cell wall biogenesis/degradation</keyword>
<dbReference type="GO" id="GO:0009254">
    <property type="term" value="P:peptidoglycan turnover"/>
    <property type="evidence" value="ECO:0007669"/>
    <property type="project" value="TreeGrafter"/>
</dbReference>
<comment type="similarity">
    <text evidence="2">Belongs to the N-acetylmuramoyl-L-alanine amidase 2 family.</text>
</comment>
<dbReference type="InterPro" id="IPR002502">
    <property type="entry name" value="Amidase_domain"/>
</dbReference>
<dbReference type="STRING" id="112248.SAMN05444392_10885"/>
<dbReference type="GO" id="GO:0030435">
    <property type="term" value="P:sporulation resulting in formation of a cellular spore"/>
    <property type="evidence" value="ECO:0007669"/>
    <property type="project" value="UniProtKB-KW"/>
</dbReference>
<feature type="domain" description="N-acetylmuramoyl-L-alanine amidase" evidence="8">
    <location>
        <begin position="13"/>
        <end position="155"/>
    </location>
</feature>
<comment type="catalytic activity">
    <reaction evidence="1">
        <text>Hydrolyzes the link between N-acetylmuramoyl residues and L-amino acid residues in certain cell-wall glycopeptides.</text>
        <dbReference type="EC" id="3.5.1.28"/>
    </reaction>
</comment>
<dbReference type="GO" id="GO:0009253">
    <property type="term" value="P:peptidoglycan catabolic process"/>
    <property type="evidence" value="ECO:0007669"/>
    <property type="project" value="InterPro"/>
</dbReference>
<dbReference type="PANTHER" id="PTHR30417:SF11">
    <property type="entry name" value="N-ACETYLMURAMOYL-L-ALANINE AMIDASE XLYA"/>
    <property type="match status" value="1"/>
</dbReference>
<evidence type="ECO:0000256" key="4">
    <source>
        <dbReference type="ARBA" id="ARBA00022801"/>
    </source>
</evidence>
<evidence type="ECO:0000256" key="6">
    <source>
        <dbReference type="ARBA" id="ARBA00023287"/>
    </source>
</evidence>
<dbReference type="EMBL" id="FQVL01000008">
    <property type="protein sequence ID" value="SHF13987.1"/>
    <property type="molecule type" value="Genomic_DNA"/>
</dbReference>
<evidence type="ECO:0000256" key="1">
    <source>
        <dbReference type="ARBA" id="ARBA00001561"/>
    </source>
</evidence>
<dbReference type="Proteomes" id="UP000184476">
    <property type="component" value="Unassembled WGS sequence"/>
</dbReference>
<dbReference type="InterPro" id="IPR036505">
    <property type="entry name" value="Amidase/PGRP_sf"/>
</dbReference>
<sequence>MKMIQKFIPTKFKRIRPGFKRTPLFVTIHETGNESNGATALAHANLLYNGNQERVASWHYTVDENSIYQSVPDDEVAWHAGDGRNGEGNQASIGIEICVNQDGNFQQAKENAAWLVRCLMEQHNIPMHHVVQHHHWSGKDCPHQIRQEGWHKFIGLIQGGDVNQSAGYDKDAHYHRLLKLTHPMMRGEDIKRLQQRLKSKLVDGIYGTATAADVRAWQQIHDERGRIVAMGNGLVVDGKVGVKTWRALFREK</sequence>
<dbReference type="GO" id="GO:0030420">
    <property type="term" value="P:establishment of competence for transformation"/>
    <property type="evidence" value="ECO:0007669"/>
    <property type="project" value="UniProtKB-KW"/>
</dbReference>
<dbReference type="InterPro" id="IPR036365">
    <property type="entry name" value="PGBD-like_sf"/>
</dbReference>
<dbReference type="InterPro" id="IPR051206">
    <property type="entry name" value="NAMLAA_amidase_2"/>
</dbReference>
<dbReference type="PANTHER" id="PTHR30417">
    <property type="entry name" value="N-ACETYLMURAMOYL-L-ALANINE AMIDASE AMID"/>
    <property type="match status" value="1"/>
</dbReference>
<keyword evidence="4" id="KW-0378">Hydrolase</keyword>
<dbReference type="Gene3D" id="3.40.80.10">
    <property type="entry name" value="Peptidoglycan recognition protein-like"/>
    <property type="match status" value="1"/>
</dbReference>
<dbReference type="SUPFAM" id="SSF47090">
    <property type="entry name" value="PGBD-like"/>
    <property type="match status" value="1"/>
</dbReference>
<keyword evidence="6" id="KW-0178">Competence</keyword>
<dbReference type="RefSeq" id="WP_073155313.1">
    <property type="nucleotide sequence ID" value="NZ_FQVL01000008.1"/>
</dbReference>
<dbReference type="AlphaFoldDB" id="A0A1M4Z868"/>
<evidence type="ECO:0000256" key="2">
    <source>
        <dbReference type="ARBA" id="ARBA00007553"/>
    </source>
</evidence>
<dbReference type="SUPFAM" id="SSF55846">
    <property type="entry name" value="N-acetylmuramoyl-L-alanine amidase-like"/>
    <property type="match status" value="1"/>
</dbReference>
<evidence type="ECO:0000256" key="3">
    <source>
        <dbReference type="ARBA" id="ARBA00011901"/>
    </source>
</evidence>
<reference evidence="9 10" key="1">
    <citation type="submission" date="2016-11" db="EMBL/GenBank/DDBJ databases">
        <authorList>
            <person name="Jaros S."/>
            <person name="Januszkiewicz K."/>
            <person name="Wedrychowicz H."/>
        </authorList>
    </citation>
    <scope>NUCLEOTIDE SEQUENCE [LARGE SCALE GENOMIC DNA]</scope>
    <source>
        <strain evidence="9 10">DSM 44666</strain>
    </source>
</reference>
<dbReference type="CDD" id="cd06583">
    <property type="entry name" value="PGRP"/>
    <property type="match status" value="1"/>
</dbReference>
<dbReference type="SMART" id="SM00644">
    <property type="entry name" value="Ami_2"/>
    <property type="match status" value="1"/>
</dbReference>
<dbReference type="EC" id="3.5.1.28" evidence="3"/>
<dbReference type="InterPro" id="IPR036366">
    <property type="entry name" value="PGBDSf"/>
</dbReference>
<dbReference type="GO" id="GO:0008745">
    <property type="term" value="F:N-acetylmuramoyl-L-alanine amidase activity"/>
    <property type="evidence" value="ECO:0007669"/>
    <property type="project" value="UniProtKB-EC"/>
</dbReference>